<dbReference type="InterPro" id="IPR007348">
    <property type="entry name" value="CopC_dom"/>
</dbReference>
<feature type="domain" description="CopC" evidence="7">
    <location>
        <begin position="85"/>
        <end position="179"/>
    </location>
</feature>
<dbReference type="InterPro" id="IPR014755">
    <property type="entry name" value="Cu-Rt/internalin_Ig-like"/>
</dbReference>
<sequence length="180" mass="18764">MGEQNAFEIHGARIVPSASSAARASGAPERRRARAVKLGAPRSCSRDRSLPVRKKATMTMTITSLARRGLAAALALALSSAAFAHAKPEKSDPPANAAVAAPQAVSIDFTETLEPAFSSIVVVDAAGAPAQAAKAVVDASDRKRMSVALKPLQAGVYTVKWVALATDGHRTQGRYTFTVK</sequence>
<protein>
    <submittedName>
        <fullName evidence="8">Copper resistance protein, putative</fullName>
    </submittedName>
</protein>
<keyword evidence="4" id="KW-0732">Signal</keyword>
<dbReference type="PANTHER" id="PTHR34820:SF4">
    <property type="entry name" value="INNER MEMBRANE PROTEIN YEBZ"/>
    <property type="match status" value="1"/>
</dbReference>
<evidence type="ECO:0000256" key="2">
    <source>
        <dbReference type="ARBA" id="ARBA00010509"/>
    </source>
</evidence>
<reference evidence="8 9" key="1">
    <citation type="submission" date="2005-09" db="EMBL/GenBank/DDBJ databases">
        <authorList>
            <person name="Woods D.E."/>
            <person name="Nierman W.C."/>
        </authorList>
    </citation>
    <scope>NUCLEOTIDE SEQUENCE [LARGE SCALE GENOMIC DNA]</scope>
    <source>
        <strain evidence="8 9">1710b</strain>
    </source>
</reference>
<dbReference type="GO" id="GO:0006825">
    <property type="term" value="P:copper ion transport"/>
    <property type="evidence" value="ECO:0007669"/>
    <property type="project" value="InterPro"/>
</dbReference>
<keyword evidence="3" id="KW-0479">Metal-binding</keyword>
<dbReference type="NCBIfam" id="NF033814">
    <property type="entry name" value="copper_CopC"/>
    <property type="match status" value="1"/>
</dbReference>
<dbReference type="EnsemblBacteria" id="ABA48727">
    <property type="protein sequence ID" value="ABA48727"/>
    <property type="gene ID" value="BURPS1710b_1154"/>
</dbReference>
<accession>Q3JV37</accession>
<dbReference type="Gene3D" id="2.60.40.1220">
    <property type="match status" value="1"/>
</dbReference>
<evidence type="ECO:0000256" key="3">
    <source>
        <dbReference type="ARBA" id="ARBA00022723"/>
    </source>
</evidence>
<evidence type="ECO:0000256" key="6">
    <source>
        <dbReference type="ARBA" id="ARBA00023008"/>
    </source>
</evidence>
<dbReference type="InterPro" id="IPR047685">
    <property type="entry name" value="CopC-like"/>
</dbReference>
<dbReference type="InterPro" id="IPR032694">
    <property type="entry name" value="CopC/D"/>
</dbReference>
<dbReference type="SUPFAM" id="SSF81296">
    <property type="entry name" value="E set domains"/>
    <property type="match status" value="1"/>
</dbReference>
<dbReference type="KEGG" id="bpm:BURPS1710b_1154"/>
<evidence type="ECO:0000256" key="5">
    <source>
        <dbReference type="ARBA" id="ARBA00022764"/>
    </source>
</evidence>
<keyword evidence="5" id="KW-0574">Periplasm</keyword>
<dbReference type="GO" id="GO:0046688">
    <property type="term" value="P:response to copper ion"/>
    <property type="evidence" value="ECO:0007669"/>
    <property type="project" value="InterPro"/>
</dbReference>
<dbReference type="EMBL" id="CP000124">
    <property type="protein sequence ID" value="ABA48727.1"/>
    <property type="molecule type" value="Genomic_DNA"/>
</dbReference>
<gene>
    <name evidence="8" type="ordered locus">BURPS1710b_1154</name>
</gene>
<dbReference type="AlphaFoldDB" id="Q3JV37"/>
<keyword evidence="6" id="KW-0186">Copper</keyword>
<evidence type="ECO:0000256" key="1">
    <source>
        <dbReference type="ARBA" id="ARBA00004418"/>
    </source>
</evidence>
<comment type="similarity">
    <text evidence="2">Belongs to the CopC family.</text>
</comment>
<dbReference type="PANTHER" id="PTHR34820">
    <property type="entry name" value="INNER MEMBRANE PROTEIN YEBZ"/>
    <property type="match status" value="1"/>
</dbReference>
<evidence type="ECO:0000259" key="7">
    <source>
        <dbReference type="Pfam" id="PF04234"/>
    </source>
</evidence>
<evidence type="ECO:0000313" key="8">
    <source>
        <dbReference type="EMBL" id="ABA48727.1"/>
    </source>
</evidence>
<dbReference type="Proteomes" id="UP000002700">
    <property type="component" value="Chromosome I"/>
</dbReference>
<evidence type="ECO:0000313" key="9">
    <source>
        <dbReference type="Proteomes" id="UP000002700"/>
    </source>
</evidence>
<dbReference type="HOGENOM" id="CLU_087859_2_0_4"/>
<proteinExistence type="inferred from homology"/>
<organism evidence="8 9">
    <name type="scientific">Burkholderia pseudomallei (strain 1710b)</name>
    <dbReference type="NCBI Taxonomy" id="320372"/>
    <lineage>
        <taxon>Bacteria</taxon>
        <taxon>Pseudomonadati</taxon>
        <taxon>Pseudomonadota</taxon>
        <taxon>Betaproteobacteria</taxon>
        <taxon>Burkholderiales</taxon>
        <taxon>Burkholderiaceae</taxon>
        <taxon>Burkholderia</taxon>
        <taxon>pseudomallei group</taxon>
    </lineage>
</organism>
<name>Q3JV37_BURP1</name>
<dbReference type="GO" id="GO:0005886">
    <property type="term" value="C:plasma membrane"/>
    <property type="evidence" value="ECO:0007669"/>
    <property type="project" value="TreeGrafter"/>
</dbReference>
<comment type="subcellular location">
    <subcellularLocation>
        <location evidence="1">Periplasm</location>
    </subcellularLocation>
</comment>
<dbReference type="GO" id="GO:0005507">
    <property type="term" value="F:copper ion binding"/>
    <property type="evidence" value="ECO:0007669"/>
    <property type="project" value="InterPro"/>
</dbReference>
<dbReference type="GO" id="GO:0042597">
    <property type="term" value="C:periplasmic space"/>
    <property type="evidence" value="ECO:0007669"/>
    <property type="project" value="UniProtKB-SubCell"/>
</dbReference>
<dbReference type="Pfam" id="PF04234">
    <property type="entry name" value="CopC"/>
    <property type="match status" value="1"/>
</dbReference>
<evidence type="ECO:0000256" key="4">
    <source>
        <dbReference type="ARBA" id="ARBA00022729"/>
    </source>
</evidence>
<dbReference type="InterPro" id="IPR014756">
    <property type="entry name" value="Ig_E-set"/>
</dbReference>